<sequence>MDEVYIKTPEEGLDLVKLGSNKRKVATTKCNDRSSRSHSVFTITVHMKIQDPVRTKTEEEFVTVGKLNLVDLAGSENISRSGATNKRAREAGMINQSLLTLGRVINSLVENSLHIPYRESKLTRLLQDSLGGQTKTRIIATLSPAKISLDETISTLEYAHTAKSIKNRPQVNQALNKKLLISEYIEEIDKLKRDLAATRSQGGVYLDKENYDNIRAESESRRIRVEELELRVGGQDDKIGKLHAKYDKLEHEMNELQKEMEAKNIELASAKLSLIEKEKEVQLQTKLRKAHQDTELKLREICGDLQKKVVIAINTFEDFHDIIIKQNSVMGSQQDYLQSKESELSTNLVALKDSMTSLSQKFETEFKVPYETMLQGYDTTRKENLSGLISELEQVKSEFIQNNSGIENAVKEFSASFKTIVNEGLTDITSEISKINQSDLNNMKNELNSSKAAILDDLNVIKNYFEIALSKFADKCNDISSSFKTSAFEQFQRLKEFKNDLENSNKEMLSLFDILNNFTLTQMKSEEEKQKEIECELLDLIQNKLKSISKDRDQRLSSLFQMLNTKKNNLQTTHANTFTSSMSDFSKVLAQNHMSQDKHLHQISKLSETVGSEKGTMQTEFTTFDTKISDLYNSKMVSLDKLTQKMNENLKLLEVYVQDLQTQSESHNEYLLTQVDTTKTLVSGKVTELKSMVTQLQENCSSELTESLAKVDAACEIISGNVNSNVTDLAFSISLLKKSIEEYVELGKSTKDLIPALPKYEKTFDKLPVTNTDEITAGTTPINVKKRKLDEVYKDDGGSNKMRVNSAGSCISSNSVINEDQENLPVSAGSKTVVKMKSDPNISRTLKQHGHALQQKSSNK</sequence>
<evidence type="ECO:0000313" key="2">
    <source>
        <dbReference type="Proteomes" id="UP001165064"/>
    </source>
</evidence>
<proteinExistence type="predicted"/>
<name>A0ACB5SUW8_AMBMO</name>
<accession>A0ACB5SUW8</accession>
<dbReference type="Proteomes" id="UP001165064">
    <property type="component" value="Unassembled WGS sequence"/>
</dbReference>
<gene>
    <name evidence="1" type="ORF">Amon02_000134500</name>
</gene>
<reference evidence="1" key="1">
    <citation type="submission" date="2023-04" db="EMBL/GenBank/DDBJ databases">
        <title>Ambrosiozyma monospora NBRC 10751.</title>
        <authorList>
            <person name="Ichikawa N."/>
            <person name="Sato H."/>
            <person name="Tonouchi N."/>
        </authorList>
    </citation>
    <scope>NUCLEOTIDE SEQUENCE</scope>
    <source>
        <strain evidence="1">NBRC 10751</strain>
    </source>
</reference>
<protein>
    <submittedName>
        <fullName evidence="1">Unnamed protein product</fullName>
    </submittedName>
</protein>
<keyword evidence="2" id="KW-1185">Reference proteome</keyword>
<organism evidence="1 2">
    <name type="scientific">Ambrosiozyma monospora</name>
    <name type="common">Yeast</name>
    <name type="synonym">Endomycopsis monosporus</name>
    <dbReference type="NCBI Taxonomy" id="43982"/>
    <lineage>
        <taxon>Eukaryota</taxon>
        <taxon>Fungi</taxon>
        <taxon>Dikarya</taxon>
        <taxon>Ascomycota</taxon>
        <taxon>Saccharomycotina</taxon>
        <taxon>Pichiomycetes</taxon>
        <taxon>Pichiales</taxon>
        <taxon>Pichiaceae</taxon>
        <taxon>Ambrosiozyma</taxon>
    </lineage>
</organism>
<comment type="caution">
    <text evidence="1">The sequence shown here is derived from an EMBL/GenBank/DDBJ whole genome shotgun (WGS) entry which is preliminary data.</text>
</comment>
<dbReference type="EMBL" id="BSXS01000645">
    <property type="protein sequence ID" value="GME73304.1"/>
    <property type="molecule type" value="Genomic_DNA"/>
</dbReference>
<evidence type="ECO:0000313" key="1">
    <source>
        <dbReference type="EMBL" id="GME73304.1"/>
    </source>
</evidence>